<dbReference type="InterPro" id="IPR042099">
    <property type="entry name" value="ANL_N_sf"/>
</dbReference>
<sequence length="564" mass="62319">MAPENHNPVINIAARMTQMARQHPYKKAVIAPQGRDRAGRVTYAHFTFAQLDADSSRLASGLEKAGIRRGTRTILMVRPSLDFFSLVFALFKAGIVPVVVDPGMGVKRMVSCFAETDPQAFIGIPLAHVVRKIYPKFFKTVETWVTVGNRWFWGGHTLDRIRASGTEDYKTAETLSDETAAILFTTGSTGPAKGVVYTHGNFDAQIQHIQDHFQIGSDETDLPTFPLFALFDPALGMTAVIPDMDPTKPAFVNPERILEGIANHGVTNMFASPALLNRVGGYCKKRNIVLPSLRRVVSAGAPVHPSNIEQFASALTDEAEVHTPYGASEAVPIISIGSREILTETKQMSEQGFGNCVGRPLEGIEVELITISDRPIEAWSDDLLVAPGDVGEFVVKADLVTRSYYNRPKDTAGAKIPDGDGFWHRMGDLAWMDNHGRFWFCGRKSHRVECADRTLFTVPCEAIFNNHPHVARSALVGVGPAGGQTPVICIEVIKEKRIRKKELASELLDLARTHELTKSIKTVLFHDNFPVDIRHNSKIFREKLAVWAAKKIKTKPRPSPKKRG</sequence>
<dbReference type="AlphaFoldDB" id="A8ZTD1"/>
<dbReference type="HOGENOM" id="CLU_000022_59_12_7"/>
<evidence type="ECO:0000313" key="2">
    <source>
        <dbReference type="EMBL" id="ABW67814.1"/>
    </source>
</evidence>
<dbReference type="OrthoDB" id="9799237at2"/>
<evidence type="ECO:0000259" key="1">
    <source>
        <dbReference type="Pfam" id="PF00501"/>
    </source>
</evidence>
<dbReference type="Gene3D" id="3.40.50.12780">
    <property type="entry name" value="N-terminal domain of ligase-like"/>
    <property type="match status" value="1"/>
</dbReference>
<name>A8ZTD1_DESOH</name>
<dbReference type="InterPro" id="IPR000873">
    <property type="entry name" value="AMP-dep_synth/lig_dom"/>
</dbReference>
<dbReference type="eggNOG" id="COG0318">
    <property type="taxonomic scope" value="Bacteria"/>
</dbReference>
<dbReference type="PANTHER" id="PTHR43767">
    <property type="entry name" value="LONG-CHAIN-FATTY-ACID--COA LIGASE"/>
    <property type="match status" value="1"/>
</dbReference>
<dbReference type="NCBIfam" id="NF006754">
    <property type="entry name" value="PRK09274.1"/>
    <property type="match status" value="1"/>
</dbReference>
<dbReference type="CDD" id="cd05910">
    <property type="entry name" value="FACL_like_1"/>
    <property type="match status" value="1"/>
</dbReference>
<proteinExistence type="predicted"/>
<organism evidence="2 3">
    <name type="scientific">Desulfosudis oleivorans (strain DSM 6200 / JCM 39069 / Hxd3)</name>
    <name type="common">Desulfococcus oleovorans</name>
    <dbReference type="NCBI Taxonomy" id="96561"/>
    <lineage>
        <taxon>Bacteria</taxon>
        <taxon>Pseudomonadati</taxon>
        <taxon>Thermodesulfobacteriota</taxon>
        <taxon>Desulfobacteria</taxon>
        <taxon>Desulfobacterales</taxon>
        <taxon>Desulfosudaceae</taxon>
        <taxon>Desulfosudis</taxon>
    </lineage>
</organism>
<dbReference type="Pfam" id="PF00501">
    <property type="entry name" value="AMP-binding"/>
    <property type="match status" value="1"/>
</dbReference>
<gene>
    <name evidence="2" type="ordered locus">Dole_2010</name>
</gene>
<feature type="domain" description="AMP-dependent synthetase/ligase" evidence="1">
    <location>
        <begin position="19"/>
        <end position="405"/>
    </location>
</feature>
<reference evidence="2 3" key="1">
    <citation type="submission" date="2007-10" db="EMBL/GenBank/DDBJ databases">
        <title>Complete sequence of Desulfococcus oleovorans Hxd3.</title>
        <authorList>
            <consortium name="US DOE Joint Genome Institute"/>
            <person name="Copeland A."/>
            <person name="Lucas S."/>
            <person name="Lapidus A."/>
            <person name="Barry K."/>
            <person name="Glavina del Rio T."/>
            <person name="Dalin E."/>
            <person name="Tice H."/>
            <person name="Pitluck S."/>
            <person name="Kiss H."/>
            <person name="Brettin T."/>
            <person name="Bruce D."/>
            <person name="Detter J.C."/>
            <person name="Han C."/>
            <person name="Schmutz J."/>
            <person name="Larimer F."/>
            <person name="Land M."/>
            <person name="Hauser L."/>
            <person name="Kyrpides N."/>
            <person name="Kim E."/>
            <person name="Wawrik B."/>
            <person name="Richardson P."/>
        </authorList>
    </citation>
    <scope>NUCLEOTIDE SEQUENCE [LARGE SCALE GENOMIC DNA]</scope>
    <source>
        <strain evidence="3">DSM 6200 / JCM 39069 / Hxd3</strain>
    </source>
</reference>
<dbReference type="STRING" id="96561.Dole_2010"/>
<protein>
    <submittedName>
        <fullName evidence="2">AMP-dependent synthetase and ligase</fullName>
    </submittedName>
</protein>
<keyword evidence="3" id="KW-1185">Reference proteome</keyword>
<evidence type="ECO:0000313" key="3">
    <source>
        <dbReference type="Proteomes" id="UP000008561"/>
    </source>
</evidence>
<dbReference type="InterPro" id="IPR020845">
    <property type="entry name" value="AMP-binding_CS"/>
</dbReference>
<dbReference type="Proteomes" id="UP000008561">
    <property type="component" value="Chromosome"/>
</dbReference>
<dbReference type="InterPro" id="IPR050237">
    <property type="entry name" value="ATP-dep_AMP-bd_enzyme"/>
</dbReference>
<accession>A8ZTD1</accession>
<dbReference type="PANTHER" id="PTHR43767:SF1">
    <property type="entry name" value="NONRIBOSOMAL PEPTIDE SYNTHASE PES1 (EUROFUNG)-RELATED"/>
    <property type="match status" value="1"/>
</dbReference>
<dbReference type="KEGG" id="dol:Dole_2010"/>
<dbReference type="SUPFAM" id="SSF56801">
    <property type="entry name" value="Acetyl-CoA synthetase-like"/>
    <property type="match status" value="1"/>
</dbReference>
<dbReference type="GO" id="GO:0016874">
    <property type="term" value="F:ligase activity"/>
    <property type="evidence" value="ECO:0007669"/>
    <property type="project" value="UniProtKB-KW"/>
</dbReference>
<dbReference type="EMBL" id="CP000859">
    <property type="protein sequence ID" value="ABW67814.1"/>
    <property type="molecule type" value="Genomic_DNA"/>
</dbReference>
<keyword evidence="2" id="KW-0436">Ligase</keyword>
<dbReference type="PROSITE" id="PS00455">
    <property type="entry name" value="AMP_BINDING"/>
    <property type="match status" value="1"/>
</dbReference>
<dbReference type="RefSeq" id="WP_012175426.1">
    <property type="nucleotide sequence ID" value="NC_009943.1"/>
</dbReference>